<dbReference type="Pfam" id="PF13837">
    <property type="entry name" value="Myb_DNA-bind_4"/>
    <property type="match status" value="1"/>
</dbReference>
<dbReference type="Proteomes" id="UP000515145">
    <property type="component" value="Chromosome 21"/>
</dbReference>
<protein>
    <submittedName>
        <fullName evidence="3">Uncharacterized protein LOC114426777</fullName>
    </submittedName>
</protein>
<sequence length="263" mass="29961">MQHWQDSEVRELLLIRGRDEIRTQITGTVRDTAIYNNISKMLRERGIVRTPRQIINKLKALKKKYLAINDQKSRSGVGHVNWPFYDLCHHIYGNSALDNPVKLSGSLATCSSAALSPSSCSPSTSVEEDCEIERDAEGETRAEVTALDADETTEVLIESGPVEEEELEPARANPLLSCGYSGPTKRRKRTVMDHATTVIANAMAELKEMDRVAAERDEARMQMFMEHERTLWERQERIMREEREYQRSLFELLLSRLPGTAPQ</sequence>
<dbReference type="OrthoDB" id="691673at2759"/>
<accession>A0A6P7HI37</accession>
<dbReference type="Gene3D" id="1.10.10.60">
    <property type="entry name" value="Homeodomain-like"/>
    <property type="match status" value="1"/>
</dbReference>
<dbReference type="InParanoid" id="A0A6P7HI37"/>
<dbReference type="RefSeq" id="XP_028250207.1">
    <property type="nucleotide sequence ID" value="XM_028394406.1"/>
</dbReference>
<evidence type="ECO:0000313" key="3">
    <source>
        <dbReference type="RefSeq" id="XP_028250207.1"/>
    </source>
</evidence>
<dbReference type="GeneID" id="114426777"/>
<proteinExistence type="predicted"/>
<feature type="domain" description="Myb/SANT-like DNA-binding" evidence="1">
    <location>
        <begin position="3"/>
        <end position="90"/>
    </location>
</feature>
<organism evidence="2 3">
    <name type="scientific">Parambassis ranga</name>
    <name type="common">Indian glassy fish</name>
    <dbReference type="NCBI Taxonomy" id="210632"/>
    <lineage>
        <taxon>Eukaryota</taxon>
        <taxon>Metazoa</taxon>
        <taxon>Chordata</taxon>
        <taxon>Craniata</taxon>
        <taxon>Vertebrata</taxon>
        <taxon>Euteleostomi</taxon>
        <taxon>Actinopterygii</taxon>
        <taxon>Neopterygii</taxon>
        <taxon>Teleostei</taxon>
        <taxon>Neoteleostei</taxon>
        <taxon>Acanthomorphata</taxon>
        <taxon>Ovalentaria</taxon>
        <taxon>Ambassidae</taxon>
        <taxon>Parambassis</taxon>
    </lineage>
</organism>
<reference evidence="3" key="1">
    <citation type="submission" date="2025-08" db="UniProtKB">
        <authorList>
            <consortium name="RefSeq"/>
        </authorList>
    </citation>
    <scope>IDENTIFICATION</scope>
</reference>
<keyword evidence="2" id="KW-1185">Reference proteome</keyword>
<dbReference type="InterPro" id="IPR044822">
    <property type="entry name" value="Myb_DNA-bind_4"/>
</dbReference>
<evidence type="ECO:0000313" key="2">
    <source>
        <dbReference type="Proteomes" id="UP000515145"/>
    </source>
</evidence>
<gene>
    <name evidence="3" type="primary">LOC114426777</name>
</gene>
<dbReference type="AlphaFoldDB" id="A0A6P7HI37"/>
<name>A0A6P7HI37_9TELE</name>
<dbReference type="PANTHER" id="PTHR47595:SF1">
    <property type="entry name" value="MYB_SANT-LIKE DNA-BINDING DOMAIN-CONTAINING PROTEIN"/>
    <property type="match status" value="1"/>
</dbReference>
<dbReference type="PANTHER" id="PTHR47595">
    <property type="entry name" value="HEAT SHOCK 70 KDA PROTEIN 14"/>
    <property type="match status" value="1"/>
</dbReference>
<evidence type="ECO:0000259" key="1">
    <source>
        <dbReference type="Pfam" id="PF13837"/>
    </source>
</evidence>